<comment type="caution">
    <text evidence="1">The sequence shown here is derived from an EMBL/GenBank/DDBJ whole genome shotgun (WGS) entry which is preliminary data.</text>
</comment>
<name>A0A9N9K9X0_9GLOM</name>
<dbReference type="EMBL" id="CAJVPY010053894">
    <property type="protein sequence ID" value="CAG8816430.1"/>
    <property type="molecule type" value="Genomic_DNA"/>
</dbReference>
<reference evidence="1" key="1">
    <citation type="submission" date="2021-06" db="EMBL/GenBank/DDBJ databases">
        <authorList>
            <person name="Kallberg Y."/>
            <person name="Tangrot J."/>
            <person name="Rosling A."/>
        </authorList>
    </citation>
    <scope>NUCLEOTIDE SEQUENCE</scope>
    <source>
        <strain evidence="1">MA453B</strain>
    </source>
</reference>
<keyword evidence="2" id="KW-1185">Reference proteome</keyword>
<protein>
    <submittedName>
        <fullName evidence="1">8336_t:CDS:1</fullName>
    </submittedName>
</protein>
<feature type="non-terminal residue" evidence="1">
    <location>
        <position position="1"/>
    </location>
</feature>
<sequence>RIEHNKNNSIRGIKLNLLGDLAGINLNSTYQNNISDGII</sequence>
<accession>A0A9N9K9X0</accession>
<organism evidence="1 2">
    <name type="scientific">Dentiscutata erythropus</name>
    <dbReference type="NCBI Taxonomy" id="1348616"/>
    <lineage>
        <taxon>Eukaryota</taxon>
        <taxon>Fungi</taxon>
        <taxon>Fungi incertae sedis</taxon>
        <taxon>Mucoromycota</taxon>
        <taxon>Glomeromycotina</taxon>
        <taxon>Glomeromycetes</taxon>
        <taxon>Diversisporales</taxon>
        <taxon>Gigasporaceae</taxon>
        <taxon>Dentiscutata</taxon>
    </lineage>
</organism>
<evidence type="ECO:0000313" key="1">
    <source>
        <dbReference type="EMBL" id="CAG8816430.1"/>
    </source>
</evidence>
<proteinExistence type="predicted"/>
<evidence type="ECO:0000313" key="2">
    <source>
        <dbReference type="Proteomes" id="UP000789405"/>
    </source>
</evidence>
<dbReference type="AlphaFoldDB" id="A0A9N9K9X0"/>
<gene>
    <name evidence="1" type="ORF">DERYTH_LOCUS26282</name>
</gene>
<dbReference type="Proteomes" id="UP000789405">
    <property type="component" value="Unassembled WGS sequence"/>
</dbReference>